<evidence type="ECO:0000256" key="2">
    <source>
        <dbReference type="SAM" id="SignalP"/>
    </source>
</evidence>
<reference evidence="4 5" key="1">
    <citation type="submission" date="2020-08" db="EMBL/GenBank/DDBJ databases">
        <title>Sequencing the genomes of 1000 actinobacteria strains.</title>
        <authorList>
            <person name="Klenk H.-P."/>
        </authorList>
    </citation>
    <scope>NUCLEOTIDE SEQUENCE [LARGE SCALE GENOMIC DNA]</scope>
    <source>
        <strain evidence="4 5">DSM 16678</strain>
    </source>
</reference>
<dbReference type="InterPro" id="IPR023631">
    <property type="entry name" value="Amidase_dom"/>
</dbReference>
<dbReference type="PANTHER" id="PTHR42678:SF34">
    <property type="entry name" value="OS04G0183300 PROTEIN"/>
    <property type="match status" value="1"/>
</dbReference>
<dbReference type="EMBL" id="JACIBU010000001">
    <property type="protein sequence ID" value="MBB3674947.1"/>
    <property type="molecule type" value="Genomic_DNA"/>
</dbReference>
<dbReference type="NCBIfam" id="NF006006">
    <property type="entry name" value="PRK08137.1"/>
    <property type="match status" value="1"/>
</dbReference>
<organism evidence="4 5">
    <name type="scientific">Modestobacter versicolor</name>
    <dbReference type="NCBI Taxonomy" id="429133"/>
    <lineage>
        <taxon>Bacteria</taxon>
        <taxon>Bacillati</taxon>
        <taxon>Actinomycetota</taxon>
        <taxon>Actinomycetes</taxon>
        <taxon>Geodermatophilales</taxon>
        <taxon>Geodermatophilaceae</taxon>
        <taxon>Modestobacter</taxon>
    </lineage>
</organism>
<gene>
    <name evidence="4" type="ORF">FHX36_000682</name>
</gene>
<dbReference type="RefSeq" id="WP_183513487.1">
    <property type="nucleotide sequence ID" value="NZ_JACIBU010000001.1"/>
</dbReference>
<dbReference type="AlphaFoldDB" id="A0A839XXY5"/>
<dbReference type="EC" id="3.5.1.4" evidence="4"/>
<dbReference type="Pfam" id="PF01425">
    <property type="entry name" value="Amidase"/>
    <property type="match status" value="1"/>
</dbReference>
<evidence type="ECO:0000256" key="1">
    <source>
        <dbReference type="SAM" id="MobiDB-lite"/>
    </source>
</evidence>
<name>A0A839XXY5_9ACTN</name>
<accession>A0A839XXY5</accession>
<feature type="signal peptide" evidence="2">
    <location>
        <begin position="1"/>
        <end position="33"/>
    </location>
</feature>
<sequence>MRAESRPRPLRRRAALTAAVAAALLVPASTVSAAPGDPGVLGTAAGAAGSGTLPLRDLDLDALTIPELQDRMDAGRLSSVVLTGAYLARIVALDDELGAVLSVNPKALEDAAASDRTRQRKGPRSPLEGIPVLLKDNVDTEQMPTTAGSRALLDSEPDDATITRRLREAGAIVIGKANLSEWANFRGADSTSGWSAVGGQTASPYVLDRNPCGSSSGSGVGVAASLAQVAIGTETDGSIVCPAGQNGVVGLKPTLGLVSRDGIVPISAEQDTAGPMARHAVDAAILLQVVAGTDDADAATAEIPADLDADFADLDLDALQGARIGVWTLTPEQAAQVEDDTEAVFAAAVKQLEAAGATPVPVQLAYQDEIGAGETPALLAEFKRDVNAYLAQTPGEHPADLAGLIEFNAQDPVELAYFGQELFEQAQAATVPAEDPAVQATRDRIRQLARASIDEVLAQGPGPEDDLDAVVGLTNTPAWQTRYQSVDGQADAFVYSTSGPAAVAGYPNVSVPAGFAGLRGALPVGVSFFGARWADAELLDIAADFEDQAAAREEPGYLPTVGADPQPDNPQPGT</sequence>
<keyword evidence="2" id="KW-0732">Signal</keyword>
<comment type="caution">
    <text evidence="4">The sequence shown here is derived from an EMBL/GenBank/DDBJ whole genome shotgun (WGS) entry which is preliminary data.</text>
</comment>
<dbReference type="PROSITE" id="PS51318">
    <property type="entry name" value="TAT"/>
    <property type="match status" value="1"/>
</dbReference>
<dbReference type="SUPFAM" id="SSF75304">
    <property type="entry name" value="Amidase signature (AS) enzymes"/>
    <property type="match status" value="1"/>
</dbReference>
<feature type="region of interest" description="Disordered" evidence="1">
    <location>
        <begin position="111"/>
        <end position="130"/>
    </location>
</feature>
<protein>
    <submittedName>
        <fullName evidence="4">Amidase</fullName>
        <ecNumber evidence="4">3.5.1.4</ecNumber>
    </submittedName>
</protein>
<dbReference type="PANTHER" id="PTHR42678">
    <property type="entry name" value="AMIDASE"/>
    <property type="match status" value="1"/>
</dbReference>
<feature type="chain" id="PRO_5032611833" evidence="2">
    <location>
        <begin position="34"/>
        <end position="574"/>
    </location>
</feature>
<dbReference type="Gene3D" id="3.90.1300.10">
    <property type="entry name" value="Amidase signature (AS) domain"/>
    <property type="match status" value="1"/>
</dbReference>
<dbReference type="Proteomes" id="UP000580718">
    <property type="component" value="Unassembled WGS sequence"/>
</dbReference>
<evidence type="ECO:0000259" key="3">
    <source>
        <dbReference type="Pfam" id="PF01425"/>
    </source>
</evidence>
<dbReference type="InterPro" id="IPR036928">
    <property type="entry name" value="AS_sf"/>
</dbReference>
<dbReference type="GO" id="GO:0004040">
    <property type="term" value="F:amidase activity"/>
    <property type="evidence" value="ECO:0007669"/>
    <property type="project" value="UniProtKB-EC"/>
</dbReference>
<feature type="region of interest" description="Disordered" evidence="1">
    <location>
        <begin position="550"/>
        <end position="574"/>
    </location>
</feature>
<keyword evidence="4" id="KW-0378">Hydrolase</keyword>
<dbReference type="InterPro" id="IPR006311">
    <property type="entry name" value="TAT_signal"/>
</dbReference>
<evidence type="ECO:0000313" key="5">
    <source>
        <dbReference type="Proteomes" id="UP000580718"/>
    </source>
</evidence>
<proteinExistence type="predicted"/>
<feature type="domain" description="Amidase" evidence="3">
    <location>
        <begin position="82"/>
        <end position="539"/>
    </location>
</feature>
<evidence type="ECO:0000313" key="4">
    <source>
        <dbReference type="EMBL" id="MBB3674947.1"/>
    </source>
</evidence>